<protein>
    <recommendedName>
        <fullName evidence="9">Flippase-like domain-containing protein</fullName>
    </recommendedName>
</protein>
<reference evidence="7 8" key="1">
    <citation type="submission" date="2019-09" db="EMBL/GenBank/DDBJ databases">
        <authorList>
            <person name="Cremers G."/>
        </authorList>
    </citation>
    <scope>NUCLEOTIDE SEQUENCE [LARGE SCALE GENOMIC DNA]</scope>
    <source>
        <strain evidence="7">4A</strain>
    </source>
</reference>
<evidence type="ECO:0000313" key="8">
    <source>
        <dbReference type="Proteomes" id="UP000334923"/>
    </source>
</evidence>
<feature type="transmembrane region" description="Helical" evidence="6">
    <location>
        <begin position="303"/>
        <end position="328"/>
    </location>
</feature>
<sequence length="343" mass="37395">MEREEASVSWRVPQRSSAWKWTARAAVSAILLGWIATRVNWREIGKLAAAARPVWLGMAVLFAGLSTPITSVRWRILLQVLDLSLSFRQALALGFVGKFFNAILPGSTSGDFVRIFYATRAFPGKGAMAGFSVLYDRFLEGVVLLVLGSLLAAAFYPELDSRPVLRNAAGALFLLTLATLAVVPILLHYLARGRLWMPGHGKTAVRVQRALEEVLTAVALYRKAARANAQAVVLSVLAHASSAALLWALMQGLRLELPFWLLVTTMVVVNVAVALPVSISGLGIREGALLYLLGSFGVSREEAVAFSLLLFAAGLFWSLFGGIVYLYYRSVSSEEENGRFRHS</sequence>
<evidence type="ECO:0000313" key="7">
    <source>
        <dbReference type="EMBL" id="VVM05799.1"/>
    </source>
</evidence>
<dbReference type="Pfam" id="PF03706">
    <property type="entry name" value="LPG_synthase_TM"/>
    <property type="match status" value="1"/>
</dbReference>
<dbReference type="PANTHER" id="PTHR40277">
    <property type="entry name" value="BLL5419 PROTEIN"/>
    <property type="match status" value="1"/>
</dbReference>
<proteinExistence type="predicted"/>
<keyword evidence="5 6" id="KW-0472">Membrane</keyword>
<feature type="transmembrane region" description="Helical" evidence="6">
    <location>
        <begin position="53"/>
        <end position="71"/>
    </location>
</feature>
<name>A0A5E6MA06_9BACT</name>
<feature type="transmembrane region" description="Helical" evidence="6">
    <location>
        <begin position="91"/>
        <end position="117"/>
    </location>
</feature>
<evidence type="ECO:0000256" key="6">
    <source>
        <dbReference type="SAM" id="Phobius"/>
    </source>
</evidence>
<keyword evidence="3 6" id="KW-0812">Transmembrane</keyword>
<feature type="transmembrane region" description="Helical" evidence="6">
    <location>
        <begin position="231"/>
        <end position="253"/>
    </location>
</feature>
<dbReference type="NCBIfam" id="TIGR00374">
    <property type="entry name" value="flippase-like domain"/>
    <property type="match status" value="1"/>
</dbReference>
<dbReference type="InterPro" id="IPR022791">
    <property type="entry name" value="L-PG_synthase/AglD"/>
</dbReference>
<evidence type="ECO:0000256" key="1">
    <source>
        <dbReference type="ARBA" id="ARBA00004651"/>
    </source>
</evidence>
<evidence type="ECO:0000256" key="2">
    <source>
        <dbReference type="ARBA" id="ARBA00022475"/>
    </source>
</evidence>
<dbReference type="RefSeq" id="WP_142659716.1">
    <property type="nucleotide sequence ID" value="NZ_CABFVA020000031.1"/>
</dbReference>
<feature type="transmembrane region" description="Helical" evidence="6">
    <location>
        <begin position="168"/>
        <end position="190"/>
    </location>
</feature>
<accession>A0A5E6MA06</accession>
<evidence type="ECO:0008006" key="9">
    <source>
        <dbReference type="Google" id="ProtNLM"/>
    </source>
</evidence>
<dbReference type="OrthoDB" id="5470260at2"/>
<organism evidence="7 8">
    <name type="scientific">Methylacidimicrobium tartarophylax</name>
    <dbReference type="NCBI Taxonomy" id="1041768"/>
    <lineage>
        <taxon>Bacteria</taxon>
        <taxon>Pseudomonadati</taxon>
        <taxon>Verrucomicrobiota</taxon>
        <taxon>Methylacidimicrobium</taxon>
    </lineage>
</organism>
<dbReference type="AlphaFoldDB" id="A0A5E6MA06"/>
<dbReference type="EMBL" id="CABFVA020000031">
    <property type="protein sequence ID" value="VVM05799.1"/>
    <property type="molecule type" value="Genomic_DNA"/>
</dbReference>
<gene>
    <name evidence="7" type="ORF">MAMT_00799</name>
</gene>
<evidence type="ECO:0000256" key="3">
    <source>
        <dbReference type="ARBA" id="ARBA00022692"/>
    </source>
</evidence>
<keyword evidence="2" id="KW-1003">Cell membrane</keyword>
<evidence type="ECO:0000256" key="4">
    <source>
        <dbReference type="ARBA" id="ARBA00022989"/>
    </source>
</evidence>
<keyword evidence="8" id="KW-1185">Reference proteome</keyword>
<dbReference type="PANTHER" id="PTHR40277:SF1">
    <property type="entry name" value="BLL5419 PROTEIN"/>
    <property type="match status" value="1"/>
</dbReference>
<feature type="transmembrane region" description="Helical" evidence="6">
    <location>
        <begin position="259"/>
        <end position="282"/>
    </location>
</feature>
<comment type="subcellular location">
    <subcellularLocation>
        <location evidence="1">Cell membrane</location>
        <topology evidence="1">Multi-pass membrane protein</topology>
    </subcellularLocation>
</comment>
<dbReference type="GO" id="GO:0005886">
    <property type="term" value="C:plasma membrane"/>
    <property type="evidence" value="ECO:0007669"/>
    <property type="project" value="UniProtKB-SubCell"/>
</dbReference>
<evidence type="ECO:0000256" key="5">
    <source>
        <dbReference type="ARBA" id="ARBA00023136"/>
    </source>
</evidence>
<keyword evidence="4 6" id="KW-1133">Transmembrane helix</keyword>
<dbReference type="Proteomes" id="UP000334923">
    <property type="component" value="Unassembled WGS sequence"/>
</dbReference>
<feature type="transmembrane region" description="Helical" evidence="6">
    <location>
        <begin position="138"/>
        <end position="156"/>
    </location>
</feature>
<feature type="transmembrane region" description="Helical" evidence="6">
    <location>
        <begin position="21"/>
        <end position="41"/>
    </location>
</feature>